<dbReference type="EMBL" id="JARBDR010000921">
    <property type="protein sequence ID" value="KAJ8299679.1"/>
    <property type="molecule type" value="Genomic_DNA"/>
</dbReference>
<reference evidence="3 4" key="1">
    <citation type="submission" date="2022-12" db="EMBL/GenBank/DDBJ databases">
        <title>Chromosome-level genome of Tegillarca granosa.</title>
        <authorList>
            <person name="Kim J."/>
        </authorList>
    </citation>
    <scope>NUCLEOTIDE SEQUENCE [LARGE SCALE GENOMIC DNA]</scope>
    <source>
        <strain evidence="3">Teg-2019</strain>
        <tissue evidence="3">Adductor muscle</tissue>
    </source>
</reference>
<feature type="domain" description="DUF4371" evidence="2">
    <location>
        <begin position="225"/>
        <end position="341"/>
    </location>
</feature>
<organism evidence="3 4">
    <name type="scientific">Tegillarca granosa</name>
    <name type="common">Malaysian cockle</name>
    <name type="synonym">Anadara granosa</name>
    <dbReference type="NCBI Taxonomy" id="220873"/>
    <lineage>
        <taxon>Eukaryota</taxon>
        <taxon>Metazoa</taxon>
        <taxon>Spiralia</taxon>
        <taxon>Lophotrochozoa</taxon>
        <taxon>Mollusca</taxon>
        <taxon>Bivalvia</taxon>
        <taxon>Autobranchia</taxon>
        <taxon>Pteriomorphia</taxon>
        <taxon>Arcoida</taxon>
        <taxon>Arcoidea</taxon>
        <taxon>Arcidae</taxon>
        <taxon>Tegillarca</taxon>
    </lineage>
</organism>
<dbReference type="Proteomes" id="UP001217089">
    <property type="component" value="Unassembled WGS sequence"/>
</dbReference>
<feature type="region of interest" description="Disordered" evidence="1">
    <location>
        <begin position="1"/>
        <end position="65"/>
    </location>
</feature>
<keyword evidence="4" id="KW-1185">Reference proteome</keyword>
<proteinExistence type="predicted"/>
<evidence type="ECO:0000313" key="3">
    <source>
        <dbReference type="EMBL" id="KAJ8299679.1"/>
    </source>
</evidence>
<protein>
    <recommendedName>
        <fullName evidence="2">DUF4371 domain-containing protein</fullName>
    </recommendedName>
</protein>
<name>A0ABQ9E2X5_TEGGR</name>
<evidence type="ECO:0000259" key="2">
    <source>
        <dbReference type="Pfam" id="PF14291"/>
    </source>
</evidence>
<dbReference type="InterPro" id="IPR025398">
    <property type="entry name" value="DUF4371"/>
</dbReference>
<gene>
    <name evidence="3" type="ORF">KUTeg_023739</name>
</gene>
<accession>A0ABQ9E2X5</accession>
<sequence length="863" mass="98906">MDECPTAGSSAEIDPRVSKPSSSQNDPFFSKPTDSQSFPCVSKQSDSQTKDSESSDSNCESDDEFTCKPDLKSQRLFDGSKYEELYPWLYFSMLKGGYLCKYCELFSVGKKLFTETGVILGDHPSRKLDKHSNTNRHLEATKKYAQVNSDALKKKKSVLLLLHESSKSQREEEQLRNREVFKKLFRITYFLIRKEWAQANYEDLVRFIATLGVADLQHHIDSADPSATYLSSTTETELIQIIGEVIERQLLDNLRNSNFFTLLADESTDEQNREQLSLFAKWIKRCNEMPTDHFLGIVHVEKTDSETLLNAIQQFLIAKNIDVTKCKFVGFDGTNAMSGEVYNEECGTYRLCAYISTAETRLALCLKHLMKQYPLLVEADSLLLAIWKMFHYSPRKFEVFRNIQALYGENQMTLIRAATTRWLSHGKASIRLIEKYQPVLDTLDALYDERHEPEIFGLRCSLTDKSVIAMILVLCDVLKSVNILSLYLQSPTICFSKVETQVKVTINELEGLIALYQTHDNDTYFSKIESIFEEIADRTDLQRRLRANFNITPDEFLNTVATPFIYSLIGEISDAFHCHPVFKAFEALDPDNLPVTPADIIEHGKSLNYEKKKLDILLNHYASPKTDIFKGHTTVCVPDVDRALAAGEYQGYKQQCLYRVELLSKPTQFRIIYQKSSKEANGKCQSPMEVFNFLMSNDALQKCNKNILLLLELMLIMPTSTASVERGFSFMNRLCTTLRNRLNQVTLDSIMRICMEGPQELKNNVLEQMVWGHLQVTYKLVQSTDKECGFEVFILKLGRNTLKTDKSIFVLVPYSEIDTNILGWTDSHKCSSMDRWKQMSQDGQIDTNILGWTDGHKCLKMDR</sequence>
<feature type="compositionally biased region" description="Polar residues" evidence="1">
    <location>
        <begin position="19"/>
        <end position="47"/>
    </location>
</feature>
<comment type="caution">
    <text evidence="3">The sequence shown here is derived from an EMBL/GenBank/DDBJ whole genome shotgun (WGS) entry which is preliminary data.</text>
</comment>
<evidence type="ECO:0000313" key="4">
    <source>
        <dbReference type="Proteomes" id="UP001217089"/>
    </source>
</evidence>
<dbReference type="PANTHER" id="PTHR46880">
    <property type="entry name" value="RAS-ASSOCIATING DOMAIN-CONTAINING PROTEIN"/>
    <property type="match status" value="1"/>
</dbReference>
<dbReference type="Pfam" id="PF14291">
    <property type="entry name" value="DUF4371"/>
    <property type="match status" value="1"/>
</dbReference>
<dbReference type="PANTHER" id="PTHR46880:SF5">
    <property type="entry name" value="DUF4371 DOMAIN-CONTAINING PROTEIN"/>
    <property type="match status" value="1"/>
</dbReference>
<dbReference type="InterPro" id="IPR012337">
    <property type="entry name" value="RNaseH-like_sf"/>
</dbReference>
<dbReference type="SUPFAM" id="SSF53098">
    <property type="entry name" value="Ribonuclease H-like"/>
    <property type="match status" value="1"/>
</dbReference>
<evidence type="ECO:0000256" key="1">
    <source>
        <dbReference type="SAM" id="MobiDB-lite"/>
    </source>
</evidence>